<name>A0AB34GU90_ESCRO</name>
<feature type="region of interest" description="Disordered" evidence="1">
    <location>
        <begin position="1"/>
        <end position="25"/>
    </location>
</feature>
<keyword evidence="2" id="KW-1133">Transmembrane helix</keyword>
<dbReference type="EMBL" id="JAIQCJ010002123">
    <property type="protein sequence ID" value="KAJ8782185.1"/>
    <property type="molecule type" value="Genomic_DNA"/>
</dbReference>
<feature type="region of interest" description="Disordered" evidence="1">
    <location>
        <begin position="54"/>
        <end position="80"/>
    </location>
</feature>
<proteinExistence type="predicted"/>
<gene>
    <name evidence="3" type="ORF">J1605_010377</name>
</gene>
<organism evidence="3 4">
    <name type="scientific">Eschrichtius robustus</name>
    <name type="common">California gray whale</name>
    <name type="synonym">Eschrichtius gibbosus</name>
    <dbReference type="NCBI Taxonomy" id="9764"/>
    <lineage>
        <taxon>Eukaryota</taxon>
        <taxon>Metazoa</taxon>
        <taxon>Chordata</taxon>
        <taxon>Craniata</taxon>
        <taxon>Vertebrata</taxon>
        <taxon>Euteleostomi</taxon>
        <taxon>Mammalia</taxon>
        <taxon>Eutheria</taxon>
        <taxon>Laurasiatheria</taxon>
        <taxon>Artiodactyla</taxon>
        <taxon>Whippomorpha</taxon>
        <taxon>Cetacea</taxon>
        <taxon>Mysticeti</taxon>
        <taxon>Eschrichtiidae</taxon>
        <taxon>Eschrichtius</taxon>
    </lineage>
</organism>
<keyword evidence="4" id="KW-1185">Reference proteome</keyword>
<sequence>MTTVSRDGCPRIGRPSGSHVALRPQGLEQPLTLGTEVGLGARPLWWQDRGSREVGSRGQLCQGPQGRLSSGRRRGAGRSEPAPGCVARFCLWTEPVGRAAPALPAALRGSASGPSPWAVQRLPCTAGASYVAFITTVTFVWKVSAITVVSCLPLYVLKYLKRKLSPPSYSKLSS</sequence>
<dbReference type="Proteomes" id="UP001159641">
    <property type="component" value="Unassembled WGS sequence"/>
</dbReference>
<evidence type="ECO:0000256" key="1">
    <source>
        <dbReference type="SAM" id="MobiDB-lite"/>
    </source>
</evidence>
<evidence type="ECO:0000256" key="2">
    <source>
        <dbReference type="SAM" id="Phobius"/>
    </source>
</evidence>
<protein>
    <submittedName>
        <fullName evidence="3">Uncharacterized protein</fullName>
    </submittedName>
</protein>
<reference evidence="3 4" key="1">
    <citation type="submission" date="2022-11" db="EMBL/GenBank/DDBJ databases">
        <title>Whole genome sequence of Eschrichtius robustus ER-17-0199.</title>
        <authorList>
            <person name="Bruniche-Olsen A."/>
            <person name="Black A.N."/>
            <person name="Fields C.J."/>
            <person name="Walden K."/>
            <person name="Dewoody J.A."/>
        </authorList>
    </citation>
    <scope>NUCLEOTIDE SEQUENCE [LARGE SCALE GENOMIC DNA]</scope>
    <source>
        <strain evidence="3">ER-17-0199</strain>
        <tissue evidence="3">Blubber</tissue>
    </source>
</reference>
<dbReference type="AlphaFoldDB" id="A0AB34GU90"/>
<feature type="transmembrane region" description="Helical" evidence="2">
    <location>
        <begin position="130"/>
        <end position="157"/>
    </location>
</feature>
<keyword evidence="2" id="KW-0812">Transmembrane</keyword>
<evidence type="ECO:0000313" key="4">
    <source>
        <dbReference type="Proteomes" id="UP001159641"/>
    </source>
</evidence>
<comment type="caution">
    <text evidence="3">The sequence shown here is derived from an EMBL/GenBank/DDBJ whole genome shotgun (WGS) entry which is preliminary data.</text>
</comment>
<keyword evidence="2" id="KW-0472">Membrane</keyword>
<accession>A0AB34GU90</accession>
<evidence type="ECO:0000313" key="3">
    <source>
        <dbReference type="EMBL" id="KAJ8782185.1"/>
    </source>
</evidence>